<accession>A0A2H1ITC0</accession>
<evidence type="ECO:0000256" key="1">
    <source>
        <dbReference type="ARBA" id="ARBA00007430"/>
    </source>
</evidence>
<dbReference type="PANTHER" id="PTHR43318:SF1">
    <property type="entry name" value="POLYSACCHARIDE BIOSYNTHESIS PROTEIN EPSC-RELATED"/>
    <property type="match status" value="1"/>
</dbReference>
<proteinExistence type="inferred from homology"/>
<feature type="transmembrane region" description="Helical" evidence="3">
    <location>
        <begin position="87"/>
        <end position="108"/>
    </location>
</feature>
<reference evidence="5" key="1">
    <citation type="submission" date="2017-03" db="EMBL/GenBank/DDBJ databases">
        <authorList>
            <person name="Monnet C."/>
        </authorList>
    </citation>
    <scope>NUCLEOTIDE SEQUENCE [LARGE SCALE GENOMIC DNA]</scope>
    <source>
        <strain evidence="5">ATCC 9175</strain>
    </source>
</reference>
<dbReference type="InterPro" id="IPR003869">
    <property type="entry name" value="Polysac_CapD-like"/>
</dbReference>
<evidence type="ECO:0000256" key="3">
    <source>
        <dbReference type="SAM" id="Phobius"/>
    </source>
</evidence>
<dbReference type="SUPFAM" id="SSF51735">
    <property type="entry name" value="NAD(P)-binding Rossmann-fold domains"/>
    <property type="match status" value="2"/>
</dbReference>
<dbReference type="Pfam" id="PF13727">
    <property type="entry name" value="CoA_binding_3"/>
    <property type="match status" value="1"/>
</dbReference>
<keyword evidence="3" id="KW-1133">Transmembrane helix</keyword>
<sequence>MTRTYWPRRLSRLGVQRNSSVTRFFVLGLIDIFSLIIAWVMIVKWTAHAEGPTALAVLGSIILCQLVIGSALSLYRNRYPIGSALELRRQGIGALIVTALGTVIAAVSELNYELPWFLLAMLTAQVLMIAGRQALRMWLDSRFRPQSGQHVVVVGAGEAGSALISQMLGDPNSGYIPVALVDDDRAKSKSVVHGVKVSGNIADIQSVVDDHGADGVIVAIAQAPAEVFAGLVAHLDLSRTWVRTIPSLADLLSGDVELAGVRDLDVADLIGRQAISSEPEQIESLISGKTVMVTGAGGSIGSELVRLISKHSPGRLIMLDRDESALHSLCLSMDGRALMDSEDLVLADIRDVDALTDVFESTRPQIVFHAAALKHLPMLERYPAEGWKTNVHGTLNVLRCAEAVGVERFVNISTDKAASPSSELGRSKFLAERLTSHFAEETGRPYVSVRFGNVLGSRGSVLISFADQIRRGAPLTVTHPEVTRFFMTIPEACVLVLSAASEGRPGETMVLDMGQPVKIVDIAQRMMTIAGRSCPISYTGLREGEKLHEDLFTPSEGAQRTENGRAWHVAIAALEPAFLDGPQAERTDIREAYESYVVDAPSVVEAAVAEEQSSAAAEAPALPSPSADIAHKPTAPAEPVVSVNAAARLGDGIPMLKEKIR</sequence>
<dbReference type="Gene3D" id="3.40.50.720">
    <property type="entry name" value="NAD(P)-binding Rossmann-like Domain"/>
    <property type="match status" value="2"/>
</dbReference>
<evidence type="ECO:0000259" key="4">
    <source>
        <dbReference type="Pfam" id="PF02719"/>
    </source>
</evidence>
<comment type="caution">
    <text evidence="5">The sequence shown here is derived from an EMBL/GenBank/DDBJ whole genome shotgun (WGS) entry which is preliminary data.</text>
</comment>
<feature type="transmembrane region" description="Helical" evidence="3">
    <location>
        <begin position="54"/>
        <end position="75"/>
    </location>
</feature>
<evidence type="ECO:0000313" key="6">
    <source>
        <dbReference type="Proteomes" id="UP000234525"/>
    </source>
</evidence>
<dbReference type="AlphaFoldDB" id="A0A2H1ITC0"/>
<dbReference type="PANTHER" id="PTHR43318">
    <property type="entry name" value="UDP-N-ACETYLGLUCOSAMINE 4,6-DEHYDRATASE"/>
    <property type="match status" value="1"/>
</dbReference>
<dbReference type="InterPro" id="IPR051203">
    <property type="entry name" value="Polysaccharide_Synthase-Rel"/>
</dbReference>
<protein>
    <submittedName>
        <fullName evidence="5">NDP-sugar epimerase, includes UDP-GlcNAc-inverting 4,6-dehydratase FlaA1 and capsular polysaccharide biosynthesis protein EpsC</fullName>
    </submittedName>
</protein>
<dbReference type="Pfam" id="PF02719">
    <property type="entry name" value="Polysacc_synt_2"/>
    <property type="match status" value="1"/>
</dbReference>
<keyword evidence="3" id="KW-0812">Transmembrane</keyword>
<name>A0A2H1ITC0_BREAU</name>
<evidence type="ECO:0000313" key="5">
    <source>
        <dbReference type="EMBL" id="SMX78404.1"/>
    </source>
</evidence>
<dbReference type="Proteomes" id="UP000234525">
    <property type="component" value="Unassembled WGS sequence"/>
</dbReference>
<keyword evidence="6" id="KW-1185">Reference proteome</keyword>
<gene>
    <name evidence="5" type="ORF">BAUR9175_01670</name>
</gene>
<dbReference type="InterPro" id="IPR036291">
    <property type="entry name" value="NAD(P)-bd_dom_sf"/>
</dbReference>
<organism evidence="5 6">
    <name type="scientific">Brevibacterium aurantiacum</name>
    <dbReference type="NCBI Taxonomy" id="273384"/>
    <lineage>
        <taxon>Bacteria</taxon>
        <taxon>Bacillati</taxon>
        <taxon>Actinomycetota</taxon>
        <taxon>Actinomycetes</taxon>
        <taxon>Micrococcales</taxon>
        <taxon>Brevibacteriaceae</taxon>
        <taxon>Brevibacterium</taxon>
    </lineage>
</organism>
<keyword evidence="3" id="KW-0472">Membrane</keyword>
<feature type="transmembrane region" description="Helical" evidence="3">
    <location>
        <begin position="21"/>
        <end position="42"/>
    </location>
</feature>
<evidence type="ECO:0000256" key="2">
    <source>
        <dbReference type="SAM" id="MobiDB-lite"/>
    </source>
</evidence>
<feature type="compositionally biased region" description="Low complexity" evidence="2">
    <location>
        <begin position="615"/>
        <end position="627"/>
    </location>
</feature>
<dbReference type="EMBL" id="FXZB01000010">
    <property type="protein sequence ID" value="SMX78404.1"/>
    <property type="molecule type" value="Genomic_DNA"/>
</dbReference>
<dbReference type="CDD" id="cd05237">
    <property type="entry name" value="UDP_invert_4-6DH_SDR_e"/>
    <property type="match status" value="1"/>
</dbReference>
<comment type="similarity">
    <text evidence="1">Belongs to the polysaccharide synthase family.</text>
</comment>
<feature type="domain" description="Polysaccharide biosynthesis protein CapD-like" evidence="4">
    <location>
        <begin position="291"/>
        <end position="566"/>
    </location>
</feature>
<feature type="region of interest" description="Disordered" evidence="2">
    <location>
        <begin position="615"/>
        <end position="636"/>
    </location>
</feature>
<dbReference type="RefSeq" id="WP_101583485.1">
    <property type="nucleotide sequence ID" value="NZ_BJME01000002.1"/>
</dbReference>